<organism evidence="2">
    <name type="scientific">marine sediment metagenome</name>
    <dbReference type="NCBI Taxonomy" id="412755"/>
    <lineage>
        <taxon>unclassified sequences</taxon>
        <taxon>metagenomes</taxon>
        <taxon>ecological metagenomes</taxon>
    </lineage>
</organism>
<feature type="compositionally biased region" description="Basic and acidic residues" evidence="1">
    <location>
        <begin position="92"/>
        <end position="101"/>
    </location>
</feature>
<proteinExistence type="predicted"/>
<accession>X1A5Z7</accession>
<evidence type="ECO:0000256" key="1">
    <source>
        <dbReference type="SAM" id="MobiDB-lite"/>
    </source>
</evidence>
<protein>
    <submittedName>
        <fullName evidence="2">Uncharacterized protein</fullName>
    </submittedName>
</protein>
<dbReference type="AlphaFoldDB" id="X1A5Z7"/>
<sequence length="123" mass="14260">MTTILVIVAEVISYKPNEMPLAKDDDVFEELSTTTEDPAFRGVTRWPRLAERHPEGSIDVHDRWARALLLKRRHLLSQREVFQHEVGAAATHRPDGTRTERDDEDENLEHRGRSVPVPWRDLT</sequence>
<feature type="non-terminal residue" evidence="2">
    <location>
        <position position="123"/>
    </location>
</feature>
<name>X1A5Z7_9ZZZZ</name>
<reference evidence="2" key="1">
    <citation type="journal article" date="2014" name="Front. Microbiol.">
        <title>High frequency of phylogenetically diverse reductive dehalogenase-homologous genes in deep subseafloor sedimentary metagenomes.</title>
        <authorList>
            <person name="Kawai M."/>
            <person name="Futagami T."/>
            <person name="Toyoda A."/>
            <person name="Takaki Y."/>
            <person name="Nishi S."/>
            <person name="Hori S."/>
            <person name="Arai W."/>
            <person name="Tsubouchi T."/>
            <person name="Morono Y."/>
            <person name="Uchiyama I."/>
            <person name="Ito T."/>
            <person name="Fujiyama A."/>
            <person name="Inagaki F."/>
            <person name="Takami H."/>
        </authorList>
    </citation>
    <scope>NUCLEOTIDE SEQUENCE</scope>
    <source>
        <strain evidence="2">Expedition CK06-06</strain>
    </source>
</reference>
<comment type="caution">
    <text evidence="2">The sequence shown here is derived from an EMBL/GenBank/DDBJ whole genome shotgun (WGS) entry which is preliminary data.</text>
</comment>
<evidence type="ECO:0000313" key="2">
    <source>
        <dbReference type="EMBL" id="GAG77555.1"/>
    </source>
</evidence>
<gene>
    <name evidence="2" type="ORF">S01H4_31075</name>
</gene>
<feature type="region of interest" description="Disordered" evidence="1">
    <location>
        <begin position="84"/>
        <end position="123"/>
    </location>
</feature>
<dbReference type="EMBL" id="BART01016104">
    <property type="protein sequence ID" value="GAG77555.1"/>
    <property type="molecule type" value="Genomic_DNA"/>
</dbReference>